<comment type="caution">
    <text evidence="1">The sequence shown here is derived from an EMBL/GenBank/DDBJ whole genome shotgun (WGS) entry which is preliminary data.</text>
</comment>
<reference evidence="1 2" key="1">
    <citation type="submission" date="2024-09" db="EMBL/GenBank/DDBJ databases">
        <title>Floridaenema gen nov. (Aerosakkonemataceae, Aerosakkonematales ord. nov., Cyanobacteria) from benthic tropical and subtropical fresh waters, with the description of four new species.</title>
        <authorList>
            <person name="Moretto J.A."/>
            <person name="Berthold D.E."/>
            <person name="Lefler F.W."/>
            <person name="Huang I.-S."/>
            <person name="Laughinghouse H. IV."/>
        </authorList>
    </citation>
    <scope>NUCLEOTIDE SEQUENCE [LARGE SCALE GENOMIC DNA]</scope>
    <source>
        <strain evidence="1 2">BLCC-F167</strain>
    </source>
</reference>
<organism evidence="1 2">
    <name type="scientific">Floridaenema evergladense BLCC-F167</name>
    <dbReference type="NCBI Taxonomy" id="3153639"/>
    <lineage>
        <taxon>Bacteria</taxon>
        <taxon>Bacillati</taxon>
        <taxon>Cyanobacteriota</taxon>
        <taxon>Cyanophyceae</taxon>
        <taxon>Oscillatoriophycideae</taxon>
        <taxon>Aerosakkonematales</taxon>
        <taxon>Aerosakkonemataceae</taxon>
        <taxon>Floridanema</taxon>
        <taxon>Floridanema evergladense</taxon>
    </lineage>
</organism>
<keyword evidence="2" id="KW-1185">Reference proteome</keyword>
<protein>
    <submittedName>
        <fullName evidence="1">Uncharacterized protein</fullName>
    </submittedName>
</protein>
<dbReference type="EMBL" id="JBHFNT010000161">
    <property type="protein sequence ID" value="MFB2836593.1"/>
    <property type="molecule type" value="Genomic_DNA"/>
</dbReference>
<sequence>MQDKDLIFQAIGSIFGKVTFPENRKSAIVKVSGRNYPLYYLNERYSRIRFEAMKSQIESTGNHELRLIVYPKAIHFPNPEQPHQIAFHFVKYENNNNVKAFKKYDNLEFKLTGLWQFIPVCKIPCISVYRNFSPMQLEIVKKLSLPRKVEFMKAKHLPLFWKDAPIPPFQYNPTLEKEERGKPMFVSIKAKFQPHKNAFKFDSLLAMPQVEAPEYFKAGKELKAEAMLALKEVGSLGDDNHEDFGVNSVER</sequence>
<dbReference type="RefSeq" id="WP_413278970.1">
    <property type="nucleotide sequence ID" value="NZ_JBHFNT010000161.1"/>
</dbReference>
<dbReference type="Proteomes" id="UP001576780">
    <property type="component" value="Unassembled WGS sequence"/>
</dbReference>
<name>A0ABV4WNC5_9CYAN</name>
<evidence type="ECO:0000313" key="1">
    <source>
        <dbReference type="EMBL" id="MFB2836593.1"/>
    </source>
</evidence>
<evidence type="ECO:0000313" key="2">
    <source>
        <dbReference type="Proteomes" id="UP001576780"/>
    </source>
</evidence>
<accession>A0ABV4WNC5</accession>
<proteinExistence type="predicted"/>
<gene>
    <name evidence="1" type="ORF">ACE1CA_18830</name>
</gene>